<evidence type="ECO:0000313" key="3">
    <source>
        <dbReference type="EMBL" id="KKL71924.1"/>
    </source>
</evidence>
<dbReference type="InterPro" id="IPR055557">
    <property type="entry name" value="DUF7133"/>
</dbReference>
<dbReference type="PANTHER" id="PTHR33546">
    <property type="entry name" value="LARGE, MULTIFUNCTIONAL SECRETED PROTEIN-RELATED"/>
    <property type="match status" value="1"/>
</dbReference>
<dbReference type="InterPro" id="IPR011041">
    <property type="entry name" value="Quinoprot_gluc/sorb_DH_b-prop"/>
</dbReference>
<evidence type="ECO:0000256" key="1">
    <source>
        <dbReference type="SAM" id="MobiDB-lite"/>
    </source>
</evidence>
<name>A0A0F9EDA2_9ZZZZ</name>
<accession>A0A0F9EDA2</accession>
<feature type="domain" description="DUF7133" evidence="2">
    <location>
        <begin position="27"/>
        <end position="354"/>
    </location>
</feature>
<organism evidence="3">
    <name type="scientific">marine sediment metagenome</name>
    <dbReference type="NCBI Taxonomy" id="412755"/>
    <lineage>
        <taxon>unclassified sequences</taxon>
        <taxon>metagenomes</taxon>
        <taxon>ecological metagenomes</taxon>
    </lineage>
</organism>
<dbReference type="PANTHER" id="PTHR33546:SF1">
    <property type="entry name" value="LARGE, MULTIFUNCTIONAL SECRETED PROTEIN"/>
    <property type="match status" value="1"/>
</dbReference>
<sequence>GFLPGPPLDVEPQAPPIPPDPAPAAGISVPPGFLAYEFAAGLNLPTALAFDPLGRLFVAELRGRVKVIEDCDGDGFGERPRSFWRDPGKRFILGLAVAPDGSLYVSVKGDVVVLRDSDGDGRADEEHAIITGLPNLVHQNNGLAFGPDGKLYITNGSTCNHCWEEDERSAAILRADLDGDNLEVYARGLRNPFDLAFDSEGGLWATANEHDFFEPAEEGLTLLRDPPEELNYIVEGAHYGWPECAGHDMETAPGGCQDNTPPVAEMESHSSSDGLAYYDAGHFPAEYRGDFFVAQYGSDKRSQTQTGRKVVRVQVTPGAGPGFYTATVTDFATGFRRPLNVTVDALGTLYVADFESGKIYRIVWVGP</sequence>
<reference evidence="3" key="1">
    <citation type="journal article" date="2015" name="Nature">
        <title>Complex archaea that bridge the gap between prokaryotes and eukaryotes.</title>
        <authorList>
            <person name="Spang A."/>
            <person name="Saw J.H."/>
            <person name="Jorgensen S.L."/>
            <person name="Zaremba-Niedzwiedzka K."/>
            <person name="Martijn J."/>
            <person name="Lind A.E."/>
            <person name="van Eijk R."/>
            <person name="Schleper C."/>
            <person name="Guy L."/>
            <person name="Ettema T.J."/>
        </authorList>
    </citation>
    <scope>NUCLEOTIDE SEQUENCE</scope>
</reference>
<feature type="region of interest" description="Disordered" evidence="1">
    <location>
        <begin position="1"/>
        <end position="23"/>
    </location>
</feature>
<feature type="compositionally biased region" description="Pro residues" evidence="1">
    <location>
        <begin position="1"/>
        <end position="22"/>
    </location>
</feature>
<protein>
    <recommendedName>
        <fullName evidence="2">DUF7133 domain-containing protein</fullName>
    </recommendedName>
</protein>
<dbReference type="InterPro" id="IPR011042">
    <property type="entry name" value="6-blade_b-propeller_TolB-like"/>
</dbReference>
<dbReference type="Pfam" id="PF23500">
    <property type="entry name" value="DUF7133"/>
    <property type="match status" value="1"/>
</dbReference>
<gene>
    <name evidence="3" type="ORF">LCGC14_2090030</name>
</gene>
<dbReference type="EMBL" id="LAZR01025434">
    <property type="protein sequence ID" value="KKL71924.1"/>
    <property type="molecule type" value="Genomic_DNA"/>
</dbReference>
<dbReference type="SUPFAM" id="SSF50952">
    <property type="entry name" value="Soluble quinoprotein glucose dehydrogenase"/>
    <property type="match status" value="1"/>
</dbReference>
<feature type="non-terminal residue" evidence="3">
    <location>
        <position position="1"/>
    </location>
</feature>
<comment type="caution">
    <text evidence="3">The sequence shown here is derived from an EMBL/GenBank/DDBJ whole genome shotgun (WGS) entry which is preliminary data.</text>
</comment>
<dbReference type="Gene3D" id="2.120.10.30">
    <property type="entry name" value="TolB, C-terminal domain"/>
    <property type="match status" value="1"/>
</dbReference>
<evidence type="ECO:0000259" key="2">
    <source>
        <dbReference type="Pfam" id="PF23500"/>
    </source>
</evidence>
<proteinExistence type="predicted"/>
<dbReference type="AlphaFoldDB" id="A0A0F9EDA2"/>